<protein>
    <recommendedName>
        <fullName evidence="1">Hedgehog/Intein (Hint) domain-containing protein</fullName>
    </recommendedName>
</protein>
<dbReference type="Gene3D" id="2.170.16.10">
    <property type="entry name" value="Hedgehog/Intein (Hint) domain"/>
    <property type="match status" value="1"/>
</dbReference>
<evidence type="ECO:0000313" key="2">
    <source>
        <dbReference type="EMBL" id="EHD13881.1"/>
    </source>
</evidence>
<evidence type="ECO:0000313" key="3">
    <source>
        <dbReference type="Proteomes" id="UP000005939"/>
    </source>
</evidence>
<dbReference type="RefSeq" id="WP_008854230.1">
    <property type="nucleotide sequence ID" value="NZ_AGFR01000007.1"/>
</dbReference>
<dbReference type="eggNOG" id="COG3210">
    <property type="taxonomic scope" value="Bacteria"/>
</dbReference>
<reference evidence="2 3" key="1">
    <citation type="submission" date="2011-10" db="EMBL/GenBank/DDBJ databases">
        <title>Genome Sequence of Commensalibacter intestini A911, isolated from Drosophila gut.</title>
        <authorList>
            <person name="Lee W.-J."/>
            <person name="Kim E.-K."/>
        </authorList>
    </citation>
    <scope>NUCLEOTIDE SEQUENCE [LARGE SCALE GENOMIC DNA]</scope>
    <source>
        <strain evidence="2 3">A911</strain>
    </source>
</reference>
<comment type="caution">
    <text evidence="2">The sequence shown here is derived from an EMBL/GenBank/DDBJ whole genome shotgun (WGS) entry which is preliminary data.</text>
</comment>
<gene>
    <name evidence="2" type="ORF">CIN_12400</name>
</gene>
<sequence>MTQWHWWNPQYINTKAVKQSLQSFRKIVEPAPSKTTEIDDTVVNFSQTVSLQTSTSVTPVSFALIEDDAFSETSSKYIIEDTLNIVKNTDSSYSFTPSGHATVSNITMKIAQLGNAPIIQTESGGILVYNDETNAIPIPETNYTQPIYIAKGASLTLSNNSNTLSDIYIYNTASLSATNGNIGNLYVDDGATAYIADPATLTGTLTLKKGGITNIITSTGGAITIEGADNTGIIISGKSNTTETTVISSTDNFDRNNNITLEDVQRSDIAGVTFGDADHITITLKDASSITLNIPDIESTGYTLGENDNGNIIFETSFLTGTAITTPTSNMNVEHIKIGDIIKTFNWKTNKKNKARVIWVCKKQMVVKTHLPDDLAGYPVRILKDAISTNVPNQDLLLTPGHCIFFDQKFIPVRMLVNGRSIYYDRSITSYDYYHIETKKHSIIWANNTLTETYLDTDNKNTFKNNHNIVSLFNQENNLNPNGSASLNLQHNMIEPIYNQLSKRAISRRIKLKVKELSLTNDSEFCLMTKCGIVIQAHSINNGKYIFSIPEDIHTVQLRSRTYRPNETIGAFIDDRRELGILVGSILIINSKEIHEITDHLSNQDLKGWDVIEQSHCRWTNGQATLNIHQNHSQKRILIVNILAAGPYINKNHREVVVEKIAS</sequence>
<dbReference type="Proteomes" id="UP000005939">
    <property type="component" value="Unassembled WGS sequence"/>
</dbReference>
<feature type="domain" description="Hedgehog/Intein (Hint)" evidence="1">
    <location>
        <begin position="317"/>
        <end position="457"/>
    </location>
</feature>
<dbReference type="Pfam" id="PF13403">
    <property type="entry name" value="Hint_2"/>
    <property type="match status" value="1"/>
</dbReference>
<proteinExistence type="predicted"/>
<dbReference type="EMBL" id="AGFR01000007">
    <property type="protein sequence ID" value="EHD13881.1"/>
    <property type="molecule type" value="Genomic_DNA"/>
</dbReference>
<dbReference type="OrthoDB" id="7284755at2"/>
<name>G6F187_9PROT</name>
<dbReference type="STRING" id="1088868.CIN_12400"/>
<dbReference type="InterPro" id="IPR028992">
    <property type="entry name" value="Hedgehog/Intein_dom"/>
</dbReference>
<dbReference type="PATRIC" id="fig|1088868.3.peg.1244"/>
<dbReference type="InterPro" id="IPR036844">
    <property type="entry name" value="Hint_dom_sf"/>
</dbReference>
<dbReference type="AlphaFoldDB" id="G6F187"/>
<evidence type="ECO:0000259" key="1">
    <source>
        <dbReference type="Pfam" id="PF13403"/>
    </source>
</evidence>
<dbReference type="SUPFAM" id="SSF51294">
    <property type="entry name" value="Hedgehog/intein (Hint) domain"/>
    <property type="match status" value="1"/>
</dbReference>
<organism evidence="2 3">
    <name type="scientific">Commensalibacter intestini A911</name>
    <dbReference type="NCBI Taxonomy" id="1088868"/>
    <lineage>
        <taxon>Bacteria</taxon>
        <taxon>Pseudomonadati</taxon>
        <taxon>Pseudomonadota</taxon>
        <taxon>Alphaproteobacteria</taxon>
        <taxon>Acetobacterales</taxon>
        <taxon>Acetobacteraceae</taxon>
    </lineage>
</organism>
<accession>G6F187</accession>